<dbReference type="RefSeq" id="WP_201786977.1">
    <property type="nucleotide sequence ID" value="NZ_JQSG02000006.1"/>
</dbReference>
<dbReference type="AlphaFoldDB" id="A0A1A6C064"/>
<sequence>MSASLHPAAAPERPLAEALITEVRGSAPAAVGDGMCLLADGRFSGTVGGGRMEHALQAALRADPQVARGIDFTLGHGTDQCCGGRAQAHIVPVPPLLAALYAPGASRVYAVADGRLHLAGGITAEGRALGSEARAALAGADAPGYLADGSRFVLPARRRTPLWLFGAGHVGRAVARIATDLDYAVRVFDARPEWADPLAFPPAARVSLTIDPAALPEAPADAVVLIMTHSHTLDFELLAHFAARPLAYIGVIASRSKAARFRHALEREGLAPRDLHMPIGLPGLGKRPAEIAVSVMAELLALRAAAAEGIARP</sequence>
<keyword evidence="4" id="KW-1185">Reference proteome</keyword>
<dbReference type="Gene3D" id="3.40.50.720">
    <property type="entry name" value="NAD(P)-binding Rossmann-like Domain"/>
    <property type="match status" value="1"/>
</dbReference>
<evidence type="ECO:0000313" key="3">
    <source>
        <dbReference type="EMBL" id="OBS07949.1"/>
    </source>
</evidence>
<dbReference type="PANTHER" id="PTHR30388:SF6">
    <property type="entry name" value="XANTHINE DEHYDROGENASE SUBUNIT A-RELATED"/>
    <property type="match status" value="1"/>
</dbReference>
<dbReference type="InterPro" id="IPR027051">
    <property type="entry name" value="XdhC_Rossmann_dom"/>
</dbReference>
<evidence type="ECO:0000313" key="4">
    <source>
        <dbReference type="Proteomes" id="UP000029273"/>
    </source>
</evidence>
<dbReference type="Proteomes" id="UP000029273">
    <property type="component" value="Unassembled WGS sequence"/>
</dbReference>
<comment type="caution">
    <text evidence="3">The sequence shown here is derived from an EMBL/GenBank/DDBJ whole genome shotgun (WGS) entry which is preliminary data.</text>
</comment>
<dbReference type="InterPro" id="IPR036291">
    <property type="entry name" value="NAD(P)-bd_dom_sf"/>
</dbReference>
<dbReference type="InterPro" id="IPR003777">
    <property type="entry name" value="XdhC_CoxI"/>
</dbReference>
<name>A0A1A6C064_9GAMM</name>
<dbReference type="Pfam" id="PF13478">
    <property type="entry name" value="XdhC_C"/>
    <property type="match status" value="1"/>
</dbReference>
<proteinExistence type="predicted"/>
<evidence type="ECO:0000259" key="1">
    <source>
        <dbReference type="Pfam" id="PF02625"/>
    </source>
</evidence>
<protein>
    <recommendedName>
        <fullName evidence="5">Xanthine dehydrogenase accessory protein XdhC</fullName>
    </recommendedName>
</protein>
<feature type="domain" description="XdhC Rossmann" evidence="2">
    <location>
        <begin position="162"/>
        <end position="299"/>
    </location>
</feature>
<feature type="domain" description="XdhC- CoxI" evidence="1">
    <location>
        <begin position="10"/>
        <end position="61"/>
    </location>
</feature>
<dbReference type="EMBL" id="JQSG02000006">
    <property type="protein sequence ID" value="OBS07949.1"/>
    <property type="molecule type" value="Genomic_DNA"/>
</dbReference>
<reference evidence="3 4" key="1">
    <citation type="journal article" date="2014" name="Genome Announc.">
        <title>Draft Genome Sequence of the Iron-Oxidizing, Acidophilic, and Halotolerant 'Thiobacillus prosperus' Type Strain DSM 5130.</title>
        <authorList>
            <person name="Ossandon F.J."/>
            <person name="Cardenas J.P."/>
            <person name="Corbett M."/>
            <person name="Quatrini R."/>
            <person name="Holmes D.S."/>
            <person name="Watkin E."/>
        </authorList>
    </citation>
    <scope>NUCLEOTIDE SEQUENCE [LARGE SCALE GENOMIC DNA]</scope>
    <source>
        <strain evidence="3 4">DSM 5130</strain>
    </source>
</reference>
<accession>A0A1A6C064</accession>
<gene>
    <name evidence="3" type="ORF">Thpro_022199</name>
</gene>
<dbReference type="InterPro" id="IPR052698">
    <property type="entry name" value="MoCofactor_Util/Proc"/>
</dbReference>
<organism evidence="3 4">
    <name type="scientific">Acidihalobacter prosperus</name>
    <dbReference type="NCBI Taxonomy" id="160660"/>
    <lineage>
        <taxon>Bacteria</taxon>
        <taxon>Pseudomonadati</taxon>
        <taxon>Pseudomonadota</taxon>
        <taxon>Gammaproteobacteria</taxon>
        <taxon>Chromatiales</taxon>
        <taxon>Ectothiorhodospiraceae</taxon>
        <taxon>Acidihalobacter</taxon>
    </lineage>
</organism>
<dbReference type="STRING" id="160660.BJI67_02620"/>
<evidence type="ECO:0000259" key="2">
    <source>
        <dbReference type="Pfam" id="PF13478"/>
    </source>
</evidence>
<dbReference type="SUPFAM" id="SSF51735">
    <property type="entry name" value="NAD(P)-binding Rossmann-fold domains"/>
    <property type="match status" value="1"/>
</dbReference>
<evidence type="ECO:0008006" key="5">
    <source>
        <dbReference type="Google" id="ProtNLM"/>
    </source>
</evidence>
<dbReference type="PANTHER" id="PTHR30388">
    <property type="entry name" value="ALDEHYDE OXIDOREDUCTASE MOLYBDENUM COFACTOR ASSEMBLY PROTEIN"/>
    <property type="match status" value="1"/>
</dbReference>
<dbReference type="Pfam" id="PF02625">
    <property type="entry name" value="XdhC_CoxI"/>
    <property type="match status" value="1"/>
</dbReference>